<dbReference type="PANTHER" id="PTHR11908">
    <property type="entry name" value="XANTHINE DEHYDROGENASE"/>
    <property type="match status" value="1"/>
</dbReference>
<keyword evidence="2" id="KW-0560">Oxidoreductase</keyword>
<dbReference type="Proteomes" id="UP000046122">
    <property type="component" value="Unassembled WGS sequence"/>
</dbReference>
<protein>
    <submittedName>
        <fullName evidence="4">Putative dehydrogenase</fullName>
    </submittedName>
</protein>
<feature type="domain" description="Aldehyde oxidase/xanthine dehydrogenase a/b hammerhead" evidence="3">
    <location>
        <begin position="38"/>
        <end position="149"/>
    </location>
</feature>
<gene>
    <name evidence="4" type="ORF">MPL3365_30803</name>
</gene>
<dbReference type="AlphaFoldDB" id="A0A090GVE5"/>
<accession>A0A090GVE5</accession>
<dbReference type="InterPro" id="IPR037165">
    <property type="entry name" value="AldOxase/xan_DH_Mopterin-bd_sf"/>
</dbReference>
<dbReference type="SUPFAM" id="SSF54665">
    <property type="entry name" value="CO dehydrogenase molybdoprotein N-domain-like"/>
    <property type="match status" value="1"/>
</dbReference>
<organism evidence="4 5">
    <name type="scientific">Mesorhizobium plurifarium</name>
    <dbReference type="NCBI Taxonomy" id="69974"/>
    <lineage>
        <taxon>Bacteria</taxon>
        <taxon>Pseudomonadati</taxon>
        <taxon>Pseudomonadota</taxon>
        <taxon>Alphaproteobacteria</taxon>
        <taxon>Hyphomicrobiales</taxon>
        <taxon>Phyllobacteriaceae</taxon>
        <taxon>Mesorhizobium</taxon>
    </lineage>
</organism>
<dbReference type="InterPro" id="IPR036856">
    <property type="entry name" value="Ald_Oxase/Xan_DH_a/b_sf"/>
</dbReference>
<evidence type="ECO:0000256" key="1">
    <source>
        <dbReference type="ARBA" id="ARBA00022505"/>
    </source>
</evidence>
<dbReference type="GO" id="GO:0016491">
    <property type="term" value="F:oxidoreductase activity"/>
    <property type="evidence" value="ECO:0007669"/>
    <property type="project" value="UniProtKB-KW"/>
</dbReference>
<evidence type="ECO:0000313" key="5">
    <source>
        <dbReference type="Proteomes" id="UP000046122"/>
    </source>
</evidence>
<dbReference type="Gene3D" id="3.90.1170.50">
    <property type="entry name" value="Aldehyde oxidase/xanthine dehydrogenase, a/b hammerhead"/>
    <property type="match status" value="1"/>
</dbReference>
<dbReference type="Gene3D" id="3.30.365.10">
    <property type="entry name" value="Aldehyde oxidase/xanthine dehydrogenase, molybdopterin binding domain"/>
    <property type="match status" value="3"/>
</dbReference>
<reference evidence="4 5" key="1">
    <citation type="submission" date="2014-08" db="EMBL/GenBank/DDBJ databases">
        <authorList>
            <person name="Moulin Lionel"/>
        </authorList>
    </citation>
    <scope>NUCLEOTIDE SEQUENCE [LARGE SCALE GENOMIC DNA]</scope>
</reference>
<dbReference type="InterPro" id="IPR000674">
    <property type="entry name" value="Ald_Oxase/Xan_DH_a/b"/>
</dbReference>
<evidence type="ECO:0000313" key="4">
    <source>
        <dbReference type="EMBL" id="CDX59702.1"/>
    </source>
</evidence>
<evidence type="ECO:0000259" key="3">
    <source>
        <dbReference type="SMART" id="SM01008"/>
    </source>
</evidence>
<dbReference type="PANTHER" id="PTHR11908:SF132">
    <property type="entry name" value="ALDEHYDE OXIDASE 1-RELATED"/>
    <property type="match status" value="1"/>
</dbReference>
<dbReference type="SUPFAM" id="SSF56003">
    <property type="entry name" value="Molybdenum cofactor-binding domain"/>
    <property type="match status" value="1"/>
</dbReference>
<name>A0A090GVE5_MESPL</name>
<keyword evidence="1" id="KW-0500">Molybdenum</keyword>
<dbReference type="InterPro" id="IPR008274">
    <property type="entry name" value="AldOxase/xan_DH_MoCoBD1"/>
</dbReference>
<proteinExistence type="predicted"/>
<dbReference type="Pfam" id="PF01315">
    <property type="entry name" value="Ald_Xan_dh_C"/>
    <property type="match status" value="1"/>
</dbReference>
<sequence>MKGRAMELRKDYFADVRKDGLHEIGQPRPRLDSPGHVTGKTAYFADRNFPGMLHLKMVRSPHHHARIRSIDTSEAEKHPGVVRVLTAKDVPHNVYTILILIQIGPEDETVLADGKVRWKGEAVVAVLAETERAAQEAAAKVKVDYEVLPAVFDMEEALKPGAPLVNEYHGQNYYLYDSGECRKVRFGDVEAGFAQADHILEQTYQSSPIEHAPTETTGCVVAPEGNDRFTCYTNTQAMFFTLDNTSIILQMPGSKLHFVGGTVGGGFGGKVDVIVEPIAILGAKLTGRPVCFVYSREEEMQISSPRAAEKVVIKDGVMKDGRIVARKVTGYTDAGAYSRHSPYGAQKGAAHYPGPYTIPNVWIDTYCVYTNRTPSSAMRGFGVTIGDFALEVQMDKLARLIGMDPLEFRFINAYRDGDMKAHRQPTEGAALIECMQEASRAANWPVAEKYMAMSSYRKGA</sequence>
<dbReference type="Pfam" id="PF02738">
    <property type="entry name" value="MoCoBD_1"/>
    <property type="match status" value="1"/>
</dbReference>
<evidence type="ECO:0000256" key="2">
    <source>
        <dbReference type="ARBA" id="ARBA00023002"/>
    </source>
</evidence>
<dbReference type="InterPro" id="IPR016208">
    <property type="entry name" value="Ald_Oxase/xanthine_DH-like"/>
</dbReference>
<dbReference type="GO" id="GO:0005506">
    <property type="term" value="F:iron ion binding"/>
    <property type="evidence" value="ECO:0007669"/>
    <property type="project" value="InterPro"/>
</dbReference>
<dbReference type="SMART" id="SM01008">
    <property type="entry name" value="Ald_Xan_dh_C"/>
    <property type="match status" value="1"/>
</dbReference>
<dbReference type="EMBL" id="CCNE01000023">
    <property type="protein sequence ID" value="CDX59702.1"/>
    <property type="molecule type" value="Genomic_DNA"/>
</dbReference>